<dbReference type="PaxDb" id="29760-VIT_16s0013g01040.t01"/>
<proteinExistence type="predicted"/>
<accession>D7U789</accession>
<keyword evidence="3" id="KW-1185">Reference proteome</keyword>
<dbReference type="HOGENOM" id="CLU_1900015_0_0_1"/>
<evidence type="ECO:0000313" key="2">
    <source>
        <dbReference type="EMBL" id="CBI38603.3"/>
    </source>
</evidence>
<feature type="transmembrane region" description="Helical" evidence="1">
    <location>
        <begin position="102"/>
        <end position="131"/>
    </location>
</feature>
<protein>
    <submittedName>
        <fullName evidence="2">Uncharacterized protein</fullName>
    </submittedName>
</protein>
<organism evidence="2 3">
    <name type="scientific">Vitis vinifera</name>
    <name type="common">Grape</name>
    <dbReference type="NCBI Taxonomy" id="29760"/>
    <lineage>
        <taxon>Eukaryota</taxon>
        <taxon>Viridiplantae</taxon>
        <taxon>Streptophyta</taxon>
        <taxon>Embryophyta</taxon>
        <taxon>Tracheophyta</taxon>
        <taxon>Spermatophyta</taxon>
        <taxon>Magnoliopsida</taxon>
        <taxon>eudicotyledons</taxon>
        <taxon>Gunneridae</taxon>
        <taxon>Pentapetalae</taxon>
        <taxon>rosids</taxon>
        <taxon>Vitales</taxon>
        <taxon>Vitaceae</taxon>
        <taxon>Viteae</taxon>
        <taxon>Vitis</taxon>
    </lineage>
</organism>
<dbReference type="AlphaFoldDB" id="D7U789"/>
<sequence length="134" mass="15556">MLKIFQVVPTQCPIIPNAYSVASCALCLYLLVTILVATPERVERAWFLAFIEYHFKFLLTPLFFVVPILLKESDFLSLHNFKIAMSSMQRQPKMEYLEGIKVFFHSCTFLACQLSLILIYFFVFSFTCLLFSSI</sequence>
<gene>
    <name evidence="2" type="ordered locus">VIT_16s0013g01040</name>
</gene>
<evidence type="ECO:0000313" key="3">
    <source>
        <dbReference type="Proteomes" id="UP000009183"/>
    </source>
</evidence>
<keyword evidence="1" id="KW-0472">Membrane</keyword>
<keyword evidence="1" id="KW-0812">Transmembrane</keyword>
<feature type="transmembrane region" description="Helical" evidence="1">
    <location>
        <begin position="45"/>
        <end position="70"/>
    </location>
</feature>
<dbReference type="EMBL" id="FN596738">
    <property type="protein sequence ID" value="CBI38603.3"/>
    <property type="molecule type" value="Genomic_DNA"/>
</dbReference>
<evidence type="ECO:0000256" key="1">
    <source>
        <dbReference type="SAM" id="Phobius"/>
    </source>
</evidence>
<reference evidence="3" key="1">
    <citation type="journal article" date="2007" name="Nature">
        <title>The grapevine genome sequence suggests ancestral hexaploidization in major angiosperm phyla.</title>
        <authorList>
            <consortium name="The French-Italian Public Consortium for Grapevine Genome Characterization."/>
            <person name="Jaillon O."/>
            <person name="Aury J.-M."/>
            <person name="Noel B."/>
            <person name="Policriti A."/>
            <person name="Clepet C."/>
            <person name="Casagrande A."/>
            <person name="Choisne N."/>
            <person name="Aubourg S."/>
            <person name="Vitulo N."/>
            <person name="Jubin C."/>
            <person name="Vezzi A."/>
            <person name="Legeai F."/>
            <person name="Hugueney P."/>
            <person name="Dasilva C."/>
            <person name="Horner D."/>
            <person name="Mica E."/>
            <person name="Jublot D."/>
            <person name="Poulain J."/>
            <person name="Bruyere C."/>
            <person name="Billault A."/>
            <person name="Segurens B."/>
            <person name="Gouyvenoux M."/>
            <person name="Ugarte E."/>
            <person name="Cattonaro F."/>
            <person name="Anthouard V."/>
            <person name="Vico V."/>
            <person name="Del Fabbro C."/>
            <person name="Alaux M."/>
            <person name="Di Gaspero G."/>
            <person name="Dumas V."/>
            <person name="Felice N."/>
            <person name="Paillard S."/>
            <person name="Juman I."/>
            <person name="Moroldo M."/>
            <person name="Scalabrin S."/>
            <person name="Canaguier A."/>
            <person name="Le Clainche I."/>
            <person name="Malacrida G."/>
            <person name="Durand E."/>
            <person name="Pesole G."/>
            <person name="Laucou V."/>
            <person name="Chatelet P."/>
            <person name="Merdinoglu D."/>
            <person name="Delledonne M."/>
            <person name="Pezzotti M."/>
            <person name="Lecharny A."/>
            <person name="Scarpelli C."/>
            <person name="Artiguenave F."/>
            <person name="Pe M.E."/>
            <person name="Valle G."/>
            <person name="Morgante M."/>
            <person name="Caboche M."/>
            <person name="Adam-Blondon A.-F."/>
            <person name="Weissenbach J."/>
            <person name="Quetier F."/>
            <person name="Wincker P."/>
        </authorList>
    </citation>
    <scope>NUCLEOTIDE SEQUENCE [LARGE SCALE GENOMIC DNA]</scope>
    <source>
        <strain evidence="3">cv. Pinot noir / PN40024</strain>
    </source>
</reference>
<dbReference type="InParanoid" id="D7U789"/>
<dbReference type="PROSITE" id="PS51257">
    <property type="entry name" value="PROKAR_LIPOPROTEIN"/>
    <property type="match status" value="1"/>
</dbReference>
<feature type="transmembrane region" description="Helical" evidence="1">
    <location>
        <begin position="18"/>
        <end position="38"/>
    </location>
</feature>
<dbReference type="Proteomes" id="UP000009183">
    <property type="component" value="Chromosome 16"/>
</dbReference>
<name>D7U789_VITVI</name>
<keyword evidence="1" id="KW-1133">Transmembrane helix</keyword>